<dbReference type="Gene3D" id="1.10.10.60">
    <property type="entry name" value="Homeodomain-like"/>
    <property type="match status" value="1"/>
</dbReference>
<dbReference type="PROSITE" id="PS50071">
    <property type="entry name" value="HOMEOBOX_2"/>
    <property type="match status" value="1"/>
</dbReference>
<dbReference type="CDD" id="cd00086">
    <property type="entry name" value="homeodomain"/>
    <property type="match status" value="1"/>
</dbReference>
<evidence type="ECO:0000256" key="3">
    <source>
        <dbReference type="SAM" id="MobiDB-lite"/>
    </source>
</evidence>
<dbReference type="SUPFAM" id="SSF46689">
    <property type="entry name" value="Homeodomain-like"/>
    <property type="match status" value="1"/>
</dbReference>
<dbReference type="InterPro" id="IPR009057">
    <property type="entry name" value="Homeodomain-like_sf"/>
</dbReference>
<dbReference type="InterPro" id="IPR001356">
    <property type="entry name" value="HD"/>
</dbReference>
<dbReference type="SMART" id="SM00389">
    <property type="entry name" value="HOX"/>
    <property type="match status" value="1"/>
</dbReference>
<comment type="caution">
    <text evidence="5">The sequence shown here is derived from an EMBL/GenBank/DDBJ whole genome shotgun (WGS) entry which is preliminary data.</text>
</comment>
<evidence type="ECO:0000256" key="1">
    <source>
        <dbReference type="PROSITE-ProRule" id="PRU00108"/>
    </source>
</evidence>
<sequence length="224" mass="25191">MDVKEQAREPASLDPVPYAATGLPGQGSSLVDMLHHINELDVIPQLQIADTSRTSGDISSGGLHYSDGHGHIPEVCQNSVSAVVGNPESMVLPSAMHSDKEKFPQVGRPRTRPQRERCEWHYHLGGVRHCRVPLGAELKEVLEVAYVSRVMSKNFRKEGQPEKERLAKITGMDIDKVQEWFKNRRKKDRLLQERAMGRNLPKCHRSRKSTTSETTVTEPNIMPL</sequence>
<dbReference type="Pfam" id="PF00046">
    <property type="entry name" value="Homeodomain"/>
    <property type="match status" value="1"/>
</dbReference>
<dbReference type="Proteomes" id="UP001174909">
    <property type="component" value="Unassembled WGS sequence"/>
</dbReference>
<accession>A0AA35R477</accession>
<keyword evidence="1 2" id="KW-0539">Nucleus</keyword>
<feature type="region of interest" description="Disordered" evidence="3">
    <location>
        <begin position="202"/>
        <end position="224"/>
    </location>
</feature>
<evidence type="ECO:0000259" key="4">
    <source>
        <dbReference type="PROSITE" id="PS50071"/>
    </source>
</evidence>
<dbReference type="GO" id="GO:0003677">
    <property type="term" value="F:DNA binding"/>
    <property type="evidence" value="ECO:0007669"/>
    <property type="project" value="UniProtKB-UniRule"/>
</dbReference>
<keyword evidence="1 2" id="KW-0238">DNA-binding</keyword>
<feature type="compositionally biased region" description="Polar residues" evidence="3">
    <location>
        <begin position="209"/>
        <end position="218"/>
    </location>
</feature>
<dbReference type="AlphaFoldDB" id="A0AA35R477"/>
<name>A0AA35R477_GEOBA</name>
<evidence type="ECO:0000313" key="5">
    <source>
        <dbReference type="EMBL" id="CAI8003618.1"/>
    </source>
</evidence>
<keyword evidence="6" id="KW-1185">Reference proteome</keyword>
<feature type="domain" description="Homeobox" evidence="4">
    <location>
        <begin position="125"/>
        <end position="191"/>
    </location>
</feature>
<evidence type="ECO:0000313" key="6">
    <source>
        <dbReference type="Proteomes" id="UP001174909"/>
    </source>
</evidence>
<organism evidence="5 6">
    <name type="scientific">Geodia barretti</name>
    <name type="common">Barrett's horny sponge</name>
    <dbReference type="NCBI Taxonomy" id="519541"/>
    <lineage>
        <taxon>Eukaryota</taxon>
        <taxon>Metazoa</taxon>
        <taxon>Porifera</taxon>
        <taxon>Demospongiae</taxon>
        <taxon>Heteroscleromorpha</taxon>
        <taxon>Tetractinellida</taxon>
        <taxon>Astrophorina</taxon>
        <taxon>Geodiidae</taxon>
        <taxon>Geodia</taxon>
    </lineage>
</organism>
<gene>
    <name evidence="5" type="ORF">GBAR_LOCUS3696</name>
</gene>
<protein>
    <recommendedName>
        <fullName evidence="4">Homeobox domain-containing protein</fullName>
    </recommendedName>
</protein>
<comment type="subcellular location">
    <subcellularLocation>
        <location evidence="1 2">Nucleus</location>
    </subcellularLocation>
</comment>
<proteinExistence type="predicted"/>
<evidence type="ECO:0000256" key="2">
    <source>
        <dbReference type="RuleBase" id="RU000682"/>
    </source>
</evidence>
<keyword evidence="1 2" id="KW-0371">Homeobox</keyword>
<feature type="region of interest" description="Disordered" evidence="3">
    <location>
        <begin position="1"/>
        <end position="20"/>
    </location>
</feature>
<dbReference type="EMBL" id="CASHTH010000526">
    <property type="protein sequence ID" value="CAI8003618.1"/>
    <property type="molecule type" value="Genomic_DNA"/>
</dbReference>
<dbReference type="GO" id="GO:0005634">
    <property type="term" value="C:nucleus"/>
    <property type="evidence" value="ECO:0007669"/>
    <property type="project" value="UniProtKB-SubCell"/>
</dbReference>
<reference evidence="5" key="1">
    <citation type="submission" date="2023-03" db="EMBL/GenBank/DDBJ databases">
        <authorList>
            <person name="Steffen K."/>
            <person name="Cardenas P."/>
        </authorList>
    </citation>
    <scope>NUCLEOTIDE SEQUENCE</scope>
</reference>
<feature type="DNA-binding region" description="Homeobox" evidence="1">
    <location>
        <begin position="127"/>
        <end position="192"/>
    </location>
</feature>